<dbReference type="Pfam" id="PF12697">
    <property type="entry name" value="Abhydrolase_6"/>
    <property type="match status" value="1"/>
</dbReference>
<dbReference type="InterPro" id="IPR050266">
    <property type="entry name" value="AB_hydrolase_sf"/>
</dbReference>
<sequence>MSSGYKIVGAGTGTPVVCLHSSMSSHRQFSLFAMSMADERKLIMIDLYGYGSAPSAPGERPHSLQLEVERVLGILRSLDVVHFDLVGHSFGGACALLLAAQHSARVGKLALYEPVAFHLLPASHPVRNEVIALAGQMHGVDAAQAAGVFLDYWNGTGFFAQLPEKIRQQFTAQVAKVELDFEALIGSSLTASDLRTFHVPTLLLCGRQSQPSAHAVAEQINAHAPAVELRWIDAGHMAPVTHPDLVNPHWQAFLQSEQ</sequence>
<dbReference type="GO" id="GO:0016787">
    <property type="term" value="F:hydrolase activity"/>
    <property type="evidence" value="ECO:0007669"/>
    <property type="project" value="UniProtKB-KW"/>
</dbReference>
<comment type="caution">
    <text evidence="2">The sequence shown here is derived from an EMBL/GenBank/DDBJ whole genome shotgun (WGS) entry which is preliminary data.</text>
</comment>
<dbReference type="PANTHER" id="PTHR43798">
    <property type="entry name" value="MONOACYLGLYCEROL LIPASE"/>
    <property type="match status" value="1"/>
</dbReference>
<dbReference type="Gene3D" id="3.40.50.1820">
    <property type="entry name" value="alpha/beta hydrolase"/>
    <property type="match status" value="1"/>
</dbReference>
<dbReference type="PRINTS" id="PR00111">
    <property type="entry name" value="ABHYDROLASE"/>
</dbReference>
<dbReference type="RefSeq" id="WP_131257141.1">
    <property type="nucleotide sequence ID" value="NZ_JBHSUS010000001.1"/>
</dbReference>
<gene>
    <name evidence="2" type="ORF">ACFP85_05375</name>
</gene>
<keyword evidence="2" id="KW-0378">Hydrolase</keyword>
<dbReference type="SUPFAM" id="SSF53474">
    <property type="entry name" value="alpha/beta-Hydrolases"/>
    <property type="match status" value="1"/>
</dbReference>
<evidence type="ECO:0000313" key="2">
    <source>
        <dbReference type="EMBL" id="MFC6439580.1"/>
    </source>
</evidence>
<feature type="domain" description="AB hydrolase-1" evidence="1">
    <location>
        <begin position="16"/>
        <end position="247"/>
    </location>
</feature>
<reference evidence="3" key="1">
    <citation type="journal article" date="2019" name="Int. J. Syst. Evol. Microbiol.">
        <title>The Global Catalogue of Microorganisms (GCM) 10K type strain sequencing project: providing services to taxonomists for standard genome sequencing and annotation.</title>
        <authorList>
            <consortium name="The Broad Institute Genomics Platform"/>
            <consortium name="The Broad Institute Genome Sequencing Center for Infectious Disease"/>
            <person name="Wu L."/>
            <person name="Ma J."/>
        </authorList>
    </citation>
    <scope>NUCLEOTIDE SEQUENCE [LARGE SCALE GENOMIC DNA]</scope>
    <source>
        <strain evidence="3">CGMCC 1.16031</strain>
    </source>
</reference>
<dbReference type="InterPro" id="IPR000073">
    <property type="entry name" value="AB_hydrolase_1"/>
</dbReference>
<protein>
    <submittedName>
        <fullName evidence="2">Alpha/beta fold hydrolase</fullName>
    </submittedName>
</protein>
<dbReference type="Proteomes" id="UP001596364">
    <property type="component" value="Unassembled WGS sequence"/>
</dbReference>
<organism evidence="2 3">
    <name type="scientific">Pseudobowmanella zhangzhouensis</name>
    <dbReference type="NCBI Taxonomy" id="1537679"/>
    <lineage>
        <taxon>Bacteria</taxon>
        <taxon>Pseudomonadati</taxon>
        <taxon>Pseudomonadota</taxon>
        <taxon>Gammaproteobacteria</taxon>
        <taxon>Alteromonadales</taxon>
        <taxon>Alteromonadaceae</taxon>
    </lineage>
</organism>
<dbReference type="InterPro" id="IPR029058">
    <property type="entry name" value="AB_hydrolase_fold"/>
</dbReference>
<proteinExistence type="predicted"/>
<accession>A0ABW1XLD0</accession>
<evidence type="ECO:0000313" key="3">
    <source>
        <dbReference type="Proteomes" id="UP001596364"/>
    </source>
</evidence>
<dbReference type="EMBL" id="JBHSUS010000001">
    <property type="protein sequence ID" value="MFC6439580.1"/>
    <property type="molecule type" value="Genomic_DNA"/>
</dbReference>
<keyword evidence="3" id="KW-1185">Reference proteome</keyword>
<evidence type="ECO:0000259" key="1">
    <source>
        <dbReference type="Pfam" id="PF12697"/>
    </source>
</evidence>
<name>A0ABW1XLD0_9ALTE</name>